<accession>A0A368TNH4</accession>
<dbReference type="OrthoDB" id="5526466at2"/>
<dbReference type="PANTHER" id="PTHR37953:SF1">
    <property type="entry name" value="UPF0127 PROTEIN MJ1496"/>
    <property type="match status" value="1"/>
</dbReference>
<dbReference type="PANTHER" id="PTHR37953">
    <property type="entry name" value="UPF0127 PROTEIN MJ1496"/>
    <property type="match status" value="1"/>
</dbReference>
<evidence type="ECO:0000256" key="1">
    <source>
        <dbReference type="SAM" id="SignalP"/>
    </source>
</evidence>
<reference evidence="2 3" key="1">
    <citation type="submission" date="2018-07" db="EMBL/GenBank/DDBJ databases">
        <title>Halomonas rutogse sp. nov., isolated from Lake TangqianCo on Tibetan Plateau.</title>
        <authorList>
            <person name="Lu H."/>
            <person name="Xing P."/>
            <person name="Wu Q."/>
        </authorList>
    </citation>
    <scope>NUCLEOTIDE SEQUENCE [LARGE SCALE GENOMIC DNA]</scope>
    <source>
        <strain evidence="2 3">TQ8S</strain>
    </source>
</reference>
<keyword evidence="1" id="KW-0732">Signal</keyword>
<comment type="caution">
    <text evidence="2">The sequence shown here is derived from an EMBL/GenBank/DDBJ whole genome shotgun (WGS) entry which is preliminary data.</text>
</comment>
<organism evidence="2 3">
    <name type="scientific">Vreelandella rituensis</name>
    <dbReference type="NCBI Taxonomy" id="2282306"/>
    <lineage>
        <taxon>Bacteria</taxon>
        <taxon>Pseudomonadati</taxon>
        <taxon>Pseudomonadota</taxon>
        <taxon>Gammaproteobacteria</taxon>
        <taxon>Oceanospirillales</taxon>
        <taxon>Halomonadaceae</taxon>
        <taxon>Vreelandella</taxon>
    </lineage>
</organism>
<evidence type="ECO:0000313" key="3">
    <source>
        <dbReference type="Proteomes" id="UP000253204"/>
    </source>
</evidence>
<feature type="signal peptide" evidence="1">
    <location>
        <begin position="1"/>
        <end position="28"/>
    </location>
</feature>
<dbReference type="Pfam" id="PF02643">
    <property type="entry name" value="DUF192"/>
    <property type="match status" value="1"/>
</dbReference>
<dbReference type="InterPro" id="IPR003795">
    <property type="entry name" value="DUF192"/>
</dbReference>
<protein>
    <submittedName>
        <fullName evidence="2">DUF192 domain-containing protein</fullName>
    </submittedName>
</protein>
<dbReference type="RefSeq" id="WP_114488654.1">
    <property type="nucleotide sequence ID" value="NZ_CBCSHM010000112.1"/>
</dbReference>
<keyword evidence="3" id="KW-1185">Reference proteome</keyword>
<proteinExistence type="predicted"/>
<dbReference type="Gene3D" id="2.60.120.1140">
    <property type="entry name" value="Protein of unknown function DUF192"/>
    <property type="match status" value="1"/>
</dbReference>
<dbReference type="InterPro" id="IPR038695">
    <property type="entry name" value="Saro_0823-like_sf"/>
</dbReference>
<feature type="chain" id="PRO_5016570951" evidence="1">
    <location>
        <begin position="29"/>
        <end position="168"/>
    </location>
</feature>
<name>A0A368TNH4_9GAMM</name>
<dbReference type="EMBL" id="QPIJ01000096">
    <property type="protein sequence ID" value="RCV85812.1"/>
    <property type="molecule type" value="Genomic_DNA"/>
</dbReference>
<evidence type="ECO:0000313" key="2">
    <source>
        <dbReference type="EMBL" id="RCV85812.1"/>
    </source>
</evidence>
<sequence>MNPTRRVLLKGALALPFFSLLPFSWLQADEPPQPAVTRLVIHSDQGPQRLEVEVARTPAQRRQGLMERDSLAPRSGMLFRYAEDQPPESAFWMYRTRIPLDIAYLDEQGRIVAIDRMSPCESESAADCPSYPAGASYRSALEVNAGFFAEHAIKVGDCVSWPGLEGIC</sequence>
<dbReference type="Proteomes" id="UP000253204">
    <property type="component" value="Unassembled WGS sequence"/>
</dbReference>
<gene>
    <name evidence="2" type="ORF">DU506_20205</name>
</gene>
<dbReference type="AlphaFoldDB" id="A0A368TNH4"/>